<name>A0AAE9JL41_CAEBR</name>
<evidence type="ECO:0000313" key="2">
    <source>
        <dbReference type="Proteomes" id="UP000829354"/>
    </source>
</evidence>
<protein>
    <submittedName>
        <fullName evidence="1">Uncharacterized protein</fullName>
    </submittedName>
</protein>
<sequence>MFDLISKVSIFTSIQISTMSTTPFKEIYRIRTKDLRIPKLEAICSMLLRNSSSPTQEYPQFVGLESCFYLNAIPMKQLFLD</sequence>
<dbReference type="AlphaFoldDB" id="A0AAE9JL41"/>
<gene>
    <name evidence="1" type="ORF">L5515_006600</name>
</gene>
<reference evidence="1 2" key="1">
    <citation type="submission" date="2022-04" db="EMBL/GenBank/DDBJ databases">
        <title>Chromosome-level reference genomes for two strains of Caenorhabditis briggsae: an improved platform for comparative genomics.</title>
        <authorList>
            <person name="Stevens L."/>
            <person name="Andersen E."/>
        </authorList>
    </citation>
    <scope>NUCLEOTIDE SEQUENCE [LARGE SCALE GENOMIC DNA]</scope>
    <source>
        <strain evidence="1">VX34</strain>
        <tissue evidence="1">Whole-organism</tissue>
    </source>
</reference>
<keyword evidence="2" id="KW-1185">Reference proteome</keyword>
<accession>A0AAE9JL41</accession>
<proteinExistence type="predicted"/>
<organism evidence="1 2">
    <name type="scientific">Caenorhabditis briggsae</name>
    <dbReference type="NCBI Taxonomy" id="6238"/>
    <lineage>
        <taxon>Eukaryota</taxon>
        <taxon>Metazoa</taxon>
        <taxon>Ecdysozoa</taxon>
        <taxon>Nematoda</taxon>
        <taxon>Chromadorea</taxon>
        <taxon>Rhabditida</taxon>
        <taxon>Rhabditina</taxon>
        <taxon>Rhabditomorpha</taxon>
        <taxon>Rhabditoidea</taxon>
        <taxon>Rhabditidae</taxon>
        <taxon>Peloderinae</taxon>
        <taxon>Caenorhabditis</taxon>
    </lineage>
</organism>
<dbReference type="Proteomes" id="UP000829354">
    <property type="component" value="Chromosome V"/>
</dbReference>
<evidence type="ECO:0000313" key="1">
    <source>
        <dbReference type="EMBL" id="UMM32959.1"/>
    </source>
</evidence>
<dbReference type="EMBL" id="CP092624">
    <property type="protein sequence ID" value="UMM32959.1"/>
    <property type="molecule type" value="Genomic_DNA"/>
</dbReference>